<dbReference type="PhylomeDB" id="B3RKI6"/>
<keyword evidence="6" id="KW-0547">Nucleotide-binding</keyword>
<name>B3RKI6_TRIAD</name>
<dbReference type="AlphaFoldDB" id="B3RKI6"/>
<dbReference type="InterPro" id="IPR000719">
    <property type="entry name" value="Prot_kinase_dom"/>
</dbReference>
<dbReference type="InterPro" id="IPR050236">
    <property type="entry name" value="Ser_Thr_kinase_AGC"/>
</dbReference>
<dbReference type="Pfam" id="PF00069">
    <property type="entry name" value="Pkinase"/>
    <property type="match status" value="1"/>
</dbReference>
<dbReference type="Gene3D" id="1.10.510.10">
    <property type="entry name" value="Transferase(Phosphotransferase) domain 1"/>
    <property type="match status" value="1"/>
</dbReference>
<accession>B3RKI6</accession>
<comment type="catalytic activity">
    <reaction evidence="11">
        <text>L-seryl-[protein] + ATP = O-phospho-L-seryl-[protein] + ADP + H(+)</text>
        <dbReference type="Rhea" id="RHEA:17989"/>
        <dbReference type="Rhea" id="RHEA-COMP:9863"/>
        <dbReference type="Rhea" id="RHEA-COMP:11604"/>
        <dbReference type="ChEBI" id="CHEBI:15378"/>
        <dbReference type="ChEBI" id="CHEBI:29999"/>
        <dbReference type="ChEBI" id="CHEBI:30616"/>
        <dbReference type="ChEBI" id="CHEBI:83421"/>
        <dbReference type="ChEBI" id="CHEBI:456216"/>
        <dbReference type="EC" id="2.7.11.1"/>
    </reaction>
</comment>
<dbReference type="GO" id="GO:0004674">
    <property type="term" value="F:protein serine/threonine kinase activity"/>
    <property type="evidence" value="ECO:0007669"/>
    <property type="project" value="UniProtKB-KW"/>
</dbReference>
<dbReference type="HOGENOM" id="CLU_000288_63_0_1"/>
<dbReference type="CTD" id="6749024"/>
<dbReference type="FunFam" id="3.30.200.20:FF:001567">
    <property type="entry name" value="Uncharacterized protein"/>
    <property type="match status" value="1"/>
</dbReference>
<dbReference type="RefSeq" id="XP_002108611.1">
    <property type="nucleotide sequence ID" value="XM_002108575.1"/>
</dbReference>
<evidence type="ECO:0000256" key="1">
    <source>
        <dbReference type="ARBA" id="ARBA00009903"/>
    </source>
</evidence>
<evidence type="ECO:0000256" key="11">
    <source>
        <dbReference type="ARBA" id="ARBA00048679"/>
    </source>
</evidence>
<gene>
    <name evidence="13" type="ORF">TRIADDRAFT_7368</name>
</gene>
<feature type="non-terminal residue" evidence="13">
    <location>
        <position position="1"/>
    </location>
</feature>
<evidence type="ECO:0000256" key="7">
    <source>
        <dbReference type="ARBA" id="ARBA00022777"/>
    </source>
</evidence>
<dbReference type="InParanoid" id="B3RKI6"/>
<dbReference type="eggNOG" id="KOG0606">
    <property type="taxonomic scope" value="Eukaryota"/>
</dbReference>
<dbReference type="PANTHER" id="PTHR24356:SF1">
    <property type="entry name" value="SERINE_THREONINE-PROTEIN KINASE GREATWALL"/>
    <property type="match status" value="1"/>
</dbReference>
<protein>
    <recommendedName>
        <fullName evidence="3">Serine/threonine-protein kinase greatwall</fullName>
        <ecNumber evidence="2">2.7.11.1</ecNumber>
    </recommendedName>
    <alternativeName>
        <fullName evidence="9">Microtubule-associated serine/threonine-protein kinase-like</fullName>
    </alternativeName>
</protein>
<dbReference type="GO" id="GO:0005524">
    <property type="term" value="F:ATP binding"/>
    <property type="evidence" value="ECO:0007669"/>
    <property type="project" value="UniProtKB-KW"/>
</dbReference>
<evidence type="ECO:0000259" key="12">
    <source>
        <dbReference type="PROSITE" id="PS50011"/>
    </source>
</evidence>
<evidence type="ECO:0000256" key="9">
    <source>
        <dbReference type="ARBA" id="ARBA00033099"/>
    </source>
</evidence>
<dbReference type="GeneID" id="6749024"/>
<proteinExistence type="inferred from homology"/>
<feature type="non-terminal residue" evidence="13">
    <location>
        <position position="170"/>
    </location>
</feature>
<dbReference type="OMA" id="NCETTRF"/>
<evidence type="ECO:0000256" key="3">
    <source>
        <dbReference type="ARBA" id="ARBA00022148"/>
    </source>
</evidence>
<comment type="similarity">
    <text evidence="1">Belongs to the protein kinase superfamily. AGC Ser/Thr protein kinase family.</text>
</comment>
<dbReference type="PROSITE" id="PS00108">
    <property type="entry name" value="PROTEIN_KINASE_ST"/>
    <property type="match status" value="1"/>
</dbReference>
<evidence type="ECO:0000256" key="2">
    <source>
        <dbReference type="ARBA" id="ARBA00012513"/>
    </source>
</evidence>
<evidence type="ECO:0000313" key="13">
    <source>
        <dbReference type="EMBL" id="EDV29409.1"/>
    </source>
</evidence>
<evidence type="ECO:0000256" key="10">
    <source>
        <dbReference type="ARBA" id="ARBA00047899"/>
    </source>
</evidence>
<dbReference type="EMBL" id="DS985241">
    <property type="protein sequence ID" value="EDV29409.1"/>
    <property type="molecule type" value="Genomic_DNA"/>
</dbReference>
<dbReference type="Gene3D" id="3.30.200.20">
    <property type="entry name" value="Phosphorylase Kinase, domain 1"/>
    <property type="match status" value="1"/>
</dbReference>
<dbReference type="STRING" id="10228.B3RKI6"/>
<dbReference type="OrthoDB" id="162894at2759"/>
<evidence type="ECO:0000313" key="14">
    <source>
        <dbReference type="Proteomes" id="UP000009022"/>
    </source>
</evidence>
<dbReference type="PANTHER" id="PTHR24356">
    <property type="entry name" value="SERINE/THREONINE-PROTEIN KINASE"/>
    <property type="match status" value="1"/>
</dbReference>
<feature type="domain" description="Protein kinase" evidence="12">
    <location>
        <begin position="1"/>
        <end position="170"/>
    </location>
</feature>
<organism evidence="13 14">
    <name type="scientific">Trichoplax adhaerens</name>
    <name type="common">Trichoplax reptans</name>
    <dbReference type="NCBI Taxonomy" id="10228"/>
    <lineage>
        <taxon>Eukaryota</taxon>
        <taxon>Metazoa</taxon>
        <taxon>Placozoa</taxon>
        <taxon>Uniplacotomia</taxon>
        <taxon>Trichoplacea</taxon>
        <taxon>Trichoplacidae</taxon>
        <taxon>Trichoplax</taxon>
    </lineage>
</organism>
<comment type="catalytic activity">
    <reaction evidence="10">
        <text>L-threonyl-[protein] + ATP = O-phospho-L-threonyl-[protein] + ADP + H(+)</text>
        <dbReference type="Rhea" id="RHEA:46608"/>
        <dbReference type="Rhea" id="RHEA-COMP:11060"/>
        <dbReference type="Rhea" id="RHEA-COMP:11605"/>
        <dbReference type="ChEBI" id="CHEBI:15378"/>
        <dbReference type="ChEBI" id="CHEBI:30013"/>
        <dbReference type="ChEBI" id="CHEBI:30616"/>
        <dbReference type="ChEBI" id="CHEBI:61977"/>
        <dbReference type="ChEBI" id="CHEBI:456216"/>
        <dbReference type="EC" id="2.7.11.1"/>
    </reaction>
</comment>
<dbReference type="InterPro" id="IPR008271">
    <property type="entry name" value="Ser/Thr_kinase_AS"/>
</dbReference>
<dbReference type="FunFam" id="1.10.510.10:FF:000604">
    <property type="entry name" value="AGC protein kinase"/>
    <property type="match status" value="1"/>
</dbReference>
<dbReference type="PROSITE" id="PS50011">
    <property type="entry name" value="PROTEIN_KINASE_DOM"/>
    <property type="match status" value="1"/>
</dbReference>
<keyword evidence="14" id="KW-1185">Reference proteome</keyword>
<evidence type="ECO:0000256" key="5">
    <source>
        <dbReference type="ARBA" id="ARBA00022679"/>
    </source>
</evidence>
<evidence type="ECO:0000256" key="8">
    <source>
        <dbReference type="ARBA" id="ARBA00022840"/>
    </source>
</evidence>
<sequence>DKLFALKVMAKEELIRKNMATQVIAERDAMALSCSPFIVHLFYSLQSNDRVYLIMEYMIGGDVKSLLMNLGYFDESTARFYTSQIVAALEYLHSHNIVHRDLKPDNMLISAEGYLKLTDFGLSRLTLNRDVSYQDMMSSPCLPSSVTPSRYAAYYRTPGQVASLTSVLAF</sequence>
<dbReference type="SMART" id="SM00220">
    <property type="entry name" value="S_TKc"/>
    <property type="match status" value="1"/>
</dbReference>
<evidence type="ECO:0000256" key="4">
    <source>
        <dbReference type="ARBA" id="ARBA00022527"/>
    </source>
</evidence>
<keyword evidence="8" id="KW-0067">ATP-binding</keyword>
<keyword evidence="7" id="KW-0418">Kinase</keyword>
<keyword evidence="4" id="KW-0723">Serine/threonine-protein kinase</keyword>
<dbReference type="InterPro" id="IPR011009">
    <property type="entry name" value="Kinase-like_dom_sf"/>
</dbReference>
<evidence type="ECO:0000256" key="6">
    <source>
        <dbReference type="ARBA" id="ARBA00022741"/>
    </source>
</evidence>
<reference evidence="13 14" key="1">
    <citation type="journal article" date="2008" name="Nature">
        <title>The Trichoplax genome and the nature of placozoans.</title>
        <authorList>
            <person name="Srivastava M."/>
            <person name="Begovic E."/>
            <person name="Chapman J."/>
            <person name="Putnam N.H."/>
            <person name="Hellsten U."/>
            <person name="Kawashima T."/>
            <person name="Kuo A."/>
            <person name="Mitros T."/>
            <person name="Salamov A."/>
            <person name="Carpenter M.L."/>
            <person name="Signorovitch A.Y."/>
            <person name="Moreno M.A."/>
            <person name="Kamm K."/>
            <person name="Grimwood J."/>
            <person name="Schmutz J."/>
            <person name="Shapiro H."/>
            <person name="Grigoriev I.V."/>
            <person name="Buss L.W."/>
            <person name="Schierwater B."/>
            <person name="Dellaporta S.L."/>
            <person name="Rokhsar D.S."/>
        </authorList>
    </citation>
    <scope>NUCLEOTIDE SEQUENCE [LARGE SCALE GENOMIC DNA]</scope>
    <source>
        <strain evidence="13 14">Grell-BS-1999</strain>
    </source>
</reference>
<dbReference type="EC" id="2.7.11.1" evidence="2"/>
<keyword evidence="5" id="KW-0808">Transferase</keyword>
<dbReference type="Proteomes" id="UP000009022">
    <property type="component" value="Unassembled WGS sequence"/>
</dbReference>
<dbReference type="SUPFAM" id="SSF56112">
    <property type="entry name" value="Protein kinase-like (PK-like)"/>
    <property type="match status" value="1"/>
</dbReference>
<dbReference type="KEGG" id="tad:TRIADDRAFT_7368"/>